<keyword evidence="3" id="KW-1185">Reference proteome</keyword>
<reference evidence="3" key="1">
    <citation type="journal article" date="2019" name="Int. J. Syst. Evol. Microbiol.">
        <title>The Global Catalogue of Microorganisms (GCM) 10K type strain sequencing project: providing services to taxonomists for standard genome sequencing and annotation.</title>
        <authorList>
            <consortium name="The Broad Institute Genomics Platform"/>
            <consortium name="The Broad Institute Genome Sequencing Center for Infectious Disease"/>
            <person name="Wu L."/>
            <person name="Ma J."/>
        </authorList>
    </citation>
    <scope>NUCLEOTIDE SEQUENCE [LARGE SCALE GENOMIC DNA]</scope>
    <source>
        <strain evidence="3">JCM 17106</strain>
    </source>
</reference>
<evidence type="ECO:0000313" key="2">
    <source>
        <dbReference type="EMBL" id="GAA3518429.1"/>
    </source>
</evidence>
<gene>
    <name evidence="2" type="ORF">GCM10022393_35690</name>
</gene>
<feature type="signal peptide" evidence="1">
    <location>
        <begin position="1"/>
        <end position="22"/>
    </location>
</feature>
<dbReference type="EMBL" id="BAABCW010000019">
    <property type="protein sequence ID" value="GAA3518429.1"/>
    <property type="molecule type" value="Genomic_DNA"/>
</dbReference>
<dbReference type="RefSeq" id="WP_344929761.1">
    <property type="nucleotide sequence ID" value="NZ_BAABCW010000019.1"/>
</dbReference>
<keyword evidence="1" id="KW-0732">Signal</keyword>
<comment type="caution">
    <text evidence="2">The sequence shown here is derived from an EMBL/GenBank/DDBJ whole genome shotgun (WGS) entry which is preliminary data.</text>
</comment>
<feature type="chain" id="PRO_5046768459" evidence="1">
    <location>
        <begin position="23"/>
        <end position="129"/>
    </location>
</feature>
<evidence type="ECO:0000256" key="1">
    <source>
        <dbReference type="SAM" id="SignalP"/>
    </source>
</evidence>
<organism evidence="2 3">
    <name type="scientific">Aquimarina addita</name>
    <dbReference type="NCBI Taxonomy" id="870485"/>
    <lineage>
        <taxon>Bacteria</taxon>
        <taxon>Pseudomonadati</taxon>
        <taxon>Bacteroidota</taxon>
        <taxon>Flavobacteriia</taxon>
        <taxon>Flavobacteriales</taxon>
        <taxon>Flavobacteriaceae</taxon>
        <taxon>Aquimarina</taxon>
    </lineage>
</organism>
<dbReference type="Proteomes" id="UP001500459">
    <property type="component" value="Unassembled WGS sequence"/>
</dbReference>
<evidence type="ECO:0000313" key="3">
    <source>
        <dbReference type="Proteomes" id="UP001500459"/>
    </source>
</evidence>
<proteinExistence type="predicted"/>
<sequence length="129" mass="14756">MTKWLPNTLFIILSIITTTISAQEVQDVHNHSDAHPSYKNTLNEDTHNHEAVLKEITYNVKTFEEHITPKCDHNQSNTFNQISLIDIISSDAGADFNCSGGFCMNKLHYHKKGLTLKRQLFDYFMKISG</sequence>
<name>A0ABP6URF8_9FLAO</name>
<protein>
    <submittedName>
        <fullName evidence="2">Uncharacterized protein</fullName>
    </submittedName>
</protein>
<accession>A0ABP6URF8</accession>